<name>A0ABN1G602_9PROT</name>
<organism evidence="2 3">
    <name type="scientific">Craurococcus roseus</name>
    <dbReference type="NCBI Taxonomy" id="77585"/>
    <lineage>
        <taxon>Bacteria</taxon>
        <taxon>Pseudomonadati</taxon>
        <taxon>Pseudomonadota</taxon>
        <taxon>Alphaproteobacteria</taxon>
        <taxon>Acetobacterales</taxon>
        <taxon>Acetobacteraceae</taxon>
        <taxon>Craurococcus</taxon>
    </lineage>
</organism>
<evidence type="ECO:0000313" key="2">
    <source>
        <dbReference type="EMBL" id="GAA0604792.1"/>
    </source>
</evidence>
<dbReference type="EMBL" id="BAAAFZ010000096">
    <property type="protein sequence ID" value="GAA0604792.1"/>
    <property type="molecule type" value="Genomic_DNA"/>
</dbReference>
<feature type="signal peptide" evidence="1">
    <location>
        <begin position="1"/>
        <end position="23"/>
    </location>
</feature>
<gene>
    <name evidence="2" type="ORF">GCM10009416_48010</name>
</gene>
<proteinExistence type="predicted"/>
<keyword evidence="3" id="KW-1185">Reference proteome</keyword>
<reference evidence="2 3" key="1">
    <citation type="journal article" date="2019" name="Int. J. Syst. Evol. Microbiol.">
        <title>The Global Catalogue of Microorganisms (GCM) 10K type strain sequencing project: providing services to taxonomists for standard genome sequencing and annotation.</title>
        <authorList>
            <consortium name="The Broad Institute Genomics Platform"/>
            <consortium name="The Broad Institute Genome Sequencing Center for Infectious Disease"/>
            <person name="Wu L."/>
            <person name="Ma J."/>
        </authorList>
    </citation>
    <scope>NUCLEOTIDE SEQUENCE [LARGE SCALE GENOMIC DNA]</scope>
    <source>
        <strain evidence="2 3">JCM 9933</strain>
    </source>
</reference>
<protein>
    <submittedName>
        <fullName evidence="2">Uncharacterized protein</fullName>
    </submittedName>
</protein>
<comment type="caution">
    <text evidence="2">The sequence shown here is derived from an EMBL/GenBank/DDBJ whole genome shotgun (WGS) entry which is preliminary data.</text>
</comment>
<accession>A0ABN1G602</accession>
<dbReference type="RefSeq" id="WP_343897980.1">
    <property type="nucleotide sequence ID" value="NZ_BAAAFZ010000096.1"/>
</dbReference>
<keyword evidence="1" id="KW-0732">Signal</keyword>
<evidence type="ECO:0000313" key="3">
    <source>
        <dbReference type="Proteomes" id="UP001501588"/>
    </source>
</evidence>
<evidence type="ECO:0000256" key="1">
    <source>
        <dbReference type="SAM" id="SignalP"/>
    </source>
</evidence>
<dbReference type="Proteomes" id="UP001501588">
    <property type="component" value="Unassembled WGS sequence"/>
</dbReference>
<feature type="chain" id="PRO_5046728564" evidence="1">
    <location>
        <begin position="24"/>
        <end position="115"/>
    </location>
</feature>
<sequence length="115" mass="11671">MTIRHTVLAAALALAAATGAARADGLKPAQGHSIDLGAVSGVAYYTVERDGYRVVATLAQEGQDGAPVRVEAVLAPGQSVVLSTPRGPGVRPDAVEISRRADAVFVRRAAVAAAN</sequence>